<keyword evidence="5" id="KW-0804">Transcription</keyword>
<evidence type="ECO:0000256" key="1">
    <source>
        <dbReference type="ARBA" id="ARBA00022723"/>
    </source>
</evidence>
<dbReference type="InterPro" id="IPR052360">
    <property type="entry name" value="Transcr_Regulatory_Proteins"/>
</dbReference>
<keyword evidence="3" id="KW-0805">Transcription regulation</keyword>
<evidence type="ECO:0000313" key="9">
    <source>
        <dbReference type="Proteomes" id="UP001152049"/>
    </source>
</evidence>
<dbReference type="Proteomes" id="UP001152049">
    <property type="component" value="Unassembled WGS sequence"/>
</dbReference>
<evidence type="ECO:0000313" key="8">
    <source>
        <dbReference type="EMBL" id="KAJ4248383.1"/>
    </source>
</evidence>
<keyword evidence="2" id="KW-0862">Zinc</keyword>
<dbReference type="PANTHER" id="PTHR36206:SF13">
    <property type="entry name" value="TRANSCRIPTIONAL REGULATORY PROTEIN MOC3"/>
    <property type="match status" value="1"/>
</dbReference>
<protein>
    <submittedName>
        <fullName evidence="8">Uncharacterized protein</fullName>
    </submittedName>
</protein>
<sequence>METPSAKSDAGKKAKRTRNNVRQSKYGCLTCKYEPSNRRSRPSAADNMPGNDEVSCLGYPIGAPSGPLQGNSSSALVPAPAQNPNISLGHYAALACTVLSQGPRRAKGVSEVALWNFTVPQMVHSIPSVRAAAAAFGASYDEYMLKSDRTRTGLVTIRQYHQALQAVQNEVSNPQHETVPCMVACLLMAFTEVLQQRSDRAFVHLQGAFAIMASRSNRNSKTVVEDEDLSAMFEKLTLHTATYTLSRALDPNPQQSDSPKPMSLPLDRYLSQELHSSYQFIRAALPYKYANPKLIPSALGLEQGRHLGNLRQWLLDYQPDPSLPKLEPQNEQLFVLRAQCLAGLVQVATVLQPYEIAYDSHEPDFQEIIASVEAVLDIRAKDAQLHLYALPSFTPEMGIIQPLFQTALKCRHPFWRRKALSLLQRSGREGPWSGPRDARVLEVVMAAEEAQSPDSDEGKLEQPVIHNASGITEHQRIHQCWVVDYLDRRHQSITHDQGAGSPAQFAKVQLSKHLELDAIMSDETRGSCGDNWLEQEYWQTWYEIVPLPD</sequence>
<keyword evidence="4" id="KW-0238">DNA-binding</keyword>
<accession>A0A9W8VB09</accession>
<reference evidence="8" key="1">
    <citation type="submission" date="2022-09" db="EMBL/GenBank/DDBJ databases">
        <title>Fusarium specimens isolated from Avocado Roots.</title>
        <authorList>
            <person name="Stajich J."/>
            <person name="Roper C."/>
            <person name="Heimlech-Rivalta G."/>
        </authorList>
    </citation>
    <scope>NUCLEOTIDE SEQUENCE</scope>
    <source>
        <strain evidence="8">CF00136</strain>
    </source>
</reference>
<feature type="region of interest" description="Disordered" evidence="7">
    <location>
        <begin position="1"/>
        <end position="23"/>
    </location>
</feature>
<proteinExistence type="predicted"/>
<dbReference type="Pfam" id="PF11951">
    <property type="entry name" value="Fungal_trans_2"/>
    <property type="match status" value="1"/>
</dbReference>
<feature type="region of interest" description="Disordered" evidence="7">
    <location>
        <begin position="32"/>
        <end position="51"/>
    </location>
</feature>
<dbReference type="InterPro" id="IPR021858">
    <property type="entry name" value="Fun_TF"/>
</dbReference>
<keyword evidence="6" id="KW-0539">Nucleus</keyword>
<dbReference type="EMBL" id="JAOQAZ010000036">
    <property type="protein sequence ID" value="KAJ4248383.1"/>
    <property type="molecule type" value="Genomic_DNA"/>
</dbReference>
<dbReference type="GO" id="GO:0046872">
    <property type="term" value="F:metal ion binding"/>
    <property type="evidence" value="ECO:0007669"/>
    <property type="project" value="UniProtKB-KW"/>
</dbReference>
<keyword evidence="1" id="KW-0479">Metal-binding</keyword>
<evidence type="ECO:0000256" key="7">
    <source>
        <dbReference type="SAM" id="MobiDB-lite"/>
    </source>
</evidence>
<evidence type="ECO:0000256" key="2">
    <source>
        <dbReference type="ARBA" id="ARBA00022833"/>
    </source>
</evidence>
<dbReference type="GO" id="GO:0003677">
    <property type="term" value="F:DNA binding"/>
    <property type="evidence" value="ECO:0007669"/>
    <property type="project" value="UniProtKB-KW"/>
</dbReference>
<dbReference type="AlphaFoldDB" id="A0A9W8VB09"/>
<comment type="caution">
    <text evidence="8">The sequence shown here is derived from an EMBL/GenBank/DDBJ whole genome shotgun (WGS) entry which is preliminary data.</text>
</comment>
<dbReference type="PANTHER" id="PTHR36206">
    <property type="entry name" value="ASPERCRYPTIN BIOSYNTHESIS CLUSTER-SPECIFIC TRANSCRIPTION REGULATOR ATNN-RELATED"/>
    <property type="match status" value="1"/>
</dbReference>
<evidence type="ECO:0000256" key="5">
    <source>
        <dbReference type="ARBA" id="ARBA00023163"/>
    </source>
</evidence>
<evidence type="ECO:0000256" key="3">
    <source>
        <dbReference type="ARBA" id="ARBA00023015"/>
    </source>
</evidence>
<dbReference type="OrthoDB" id="3145928at2759"/>
<name>A0A9W8VB09_9HYPO</name>
<keyword evidence="9" id="KW-1185">Reference proteome</keyword>
<evidence type="ECO:0000256" key="6">
    <source>
        <dbReference type="ARBA" id="ARBA00023242"/>
    </source>
</evidence>
<gene>
    <name evidence="8" type="ORF">NW762_012716</name>
</gene>
<evidence type="ECO:0000256" key="4">
    <source>
        <dbReference type="ARBA" id="ARBA00023125"/>
    </source>
</evidence>
<organism evidence="8 9">
    <name type="scientific">Fusarium torreyae</name>
    <dbReference type="NCBI Taxonomy" id="1237075"/>
    <lineage>
        <taxon>Eukaryota</taxon>
        <taxon>Fungi</taxon>
        <taxon>Dikarya</taxon>
        <taxon>Ascomycota</taxon>
        <taxon>Pezizomycotina</taxon>
        <taxon>Sordariomycetes</taxon>
        <taxon>Hypocreomycetidae</taxon>
        <taxon>Hypocreales</taxon>
        <taxon>Nectriaceae</taxon>
        <taxon>Fusarium</taxon>
    </lineage>
</organism>